<dbReference type="InterPro" id="IPR010270">
    <property type="entry name" value="Phage_P2_GpM"/>
</dbReference>
<gene>
    <name evidence="1" type="primary">gpM_1</name>
    <name evidence="1" type="ORF">GCM10023338_08860</name>
</gene>
<protein>
    <submittedName>
        <fullName evidence="1">Phage terminase small subunit</fullName>
    </submittedName>
</protein>
<dbReference type="RefSeq" id="WP_077925305.1">
    <property type="nucleotide sequence ID" value="NZ_BAABKE010000003.1"/>
</dbReference>
<keyword evidence="2" id="KW-1185">Reference proteome</keyword>
<proteinExistence type="predicted"/>
<organism evidence="1 2">
    <name type="scientific">Wohlfahrtiimonas larvae</name>
    <dbReference type="NCBI Taxonomy" id="1157986"/>
    <lineage>
        <taxon>Bacteria</taxon>
        <taxon>Pseudomonadati</taxon>
        <taxon>Pseudomonadota</taxon>
        <taxon>Gammaproteobacteria</taxon>
        <taxon>Cardiobacteriales</taxon>
        <taxon>Ignatzschineriaceae</taxon>
        <taxon>Wohlfahrtiimonas</taxon>
    </lineage>
</organism>
<evidence type="ECO:0000313" key="2">
    <source>
        <dbReference type="Proteomes" id="UP001500631"/>
    </source>
</evidence>
<dbReference type="Pfam" id="PF05944">
    <property type="entry name" value="Phage_term_smal"/>
    <property type="match status" value="1"/>
</dbReference>
<dbReference type="Proteomes" id="UP001500631">
    <property type="component" value="Unassembled WGS sequence"/>
</dbReference>
<accession>A0ABP9MMT2</accession>
<reference evidence="2" key="1">
    <citation type="journal article" date="2019" name="Int. J. Syst. Evol. Microbiol.">
        <title>The Global Catalogue of Microorganisms (GCM) 10K type strain sequencing project: providing services to taxonomists for standard genome sequencing and annotation.</title>
        <authorList>
            <consortium name="The Broad Institute Genomics Platform"/>
            <consortium name="The Broad Institute Genome Sequencing Center for Infectious Disease"/>
            <person name="Wu L."/>
            <person name="Ma J."/>
        </authorList>
    </citation>
    <scope>NUCLEOTIDE SEQUENCE [LARGE SCALE GENOMIC DNA]</scope>
    <source>
        <strain evidence="2">JCM 18424</strain>
    </source>
</reference>
<comment type="caution">
    <text evidence="1">The sequence shown here is derived from an EMBL/GenBank/DDBJ whole genome shotgun (WGS) entry which is preliminary data.</text>
</comment>
<sequence length="221" mass="25090">MFLFKREKARKLAAKLDEHGDLPTSANPAHLNLLTRLKQDLSSLRAILSFEEKERFKAEHLDDYRPWVEGILDNQDAPEDKITSEMFIWAVDAGEIELALRIATYLMENNYELPPIFKTNKAGAITEQIVNRALNNKADITLDHLITLNELMADADMLDAIRAKLNRAIGELSEESNPQFALAVWQRALELDPDVGIKTRANKLEAALKKQEEQSQPEVVE</sequence>
<dbReference type="EMBL" id="BAABKE010000003">
    <property type="protein sequence ID" value="GAA5097447.1"/>
    <property type="molecule type" value="Genomic_DNA"/>
</dbReference>
<evidence type="ECO:0000313" key="1">
    <source>
        <dbReference type="EMBL" id="GAA5097447.1"/>
    </source>
</evidence>
<name>A0ABP9MMT2_9GAMM</name>